<feature type="domain" description="HAT C-terminal dimerisation" evidence="1">
    <location>
        <begin position="3"/>
        <end position="55"/>
    </location>
</feature>
<feature type="non-terminal residue" evidence="2">
    <location>
        <position position="1"/>
    </location>
</feature>
<evidence type="ECO:0000313" key="2">
    <source>
        <dbReference type="EMBL" id="OCH89716.1"/>
    </source>
</evidence>
<dbReference type="OrthoDB" id="3264316at2759"/>
<dbReference type="InterPro" id="IPR008906">
    <property type="entry name" value="HATC_C_dom"/>
</dbReference>
<dbReference type="InterPro" id="IPR012337">
    <property type="entry name" value="RNaseH-like_sf"/>
</dbReference>
<dbReference type="Proteomes" id="UP000250043">
    <property type="component" value="Unassembled WGS sequence"/>
</dbReference>
<protein>
    <recommendedName>
        <fullName evidence="1">HAT C-terminal dimerisation domain-containing protein</fullName>
    </recommendedName>
</protein>
<name>A0A8E2ARP0_9APHY</name>
<feature type="non-terminal residue" evidence="2">
    <location>
        <position position="57"/>
    </location>
</feature>
<evidence type="ECO:0000313" key="3">
    <source>
        <dbReference type="Proteomes" id="UP000250043"/>
    </source>
</evidence>
<reference evidence="2 3" key="1">
    <citation type="submission" date="2016-07" db="EMBL/GenBank/DDBJ databases">
        <title>Draft genome of the white-rot fungus Obba rivulosa 3A-2.</title>
        <authorList>
            <consortium name="DOE Joint Genome Institute"/>
            <person name="Miettinen O."/>
            <person name="Riley R."/>
            <person name="Acob R."/>
            <person name="Barry K."/>
            <person name="Cullen D."/>
            <person name="De Vries R."/>
            <person name="Hainaut M."/>
            <person name="Hatakka A."/>
            <person name="Henrissat B."/>
            <person name="Hilden K."/>
            <person name="Kuo R."/>
            <person name="Labutti K."/>
            <person name="Lipzen A."/>
            <person name="Makela M.R."/>
            <person name="Sandor L."/>
            <person name="Spatafora J.W."/>
            <person name="Grigoriev I.V."/>
            <person name="Hibbett D.S."/>
        </authorList>
    </citation>
    <scope>NUCLEOTIDE SEQUENCE [LARGE SCALE GENOMIC DNA]</scope>
    <source>
        <strain evidence="2 3">3A-2</strain>
    </source>
</reference>
<organism evidence="2 3">
    <name type="scientific">Obba rivulosa</name>
    <dbReference type="NCBI Taxonomy" id="1052685"/>
    <lineage>
        <taxon>Eukaryota</taxon>
        <taxon>Fungi</taxon>
        <taxon>Dikarya</taxon>
        <taxon>Basidiomycota</taxon>
        <taxon>Agaricomycotina</taxon>
        <taxon>Agaricomycetes</taxon>
        <taxon>Polyporales</taxon>
        <taxon>Gelatoporiaceae</taxon>
        <taxon>Obba</taxon>
    </lineage>
</organism>
<proteinExistence type="predicted"/>
<evidence type="ECO:0000259" key="1">
    <source>
        <dbReference type="Pfam" id="PF05699"/>
    </source>
</evidence>
<accession>A0A8E2ARP0</accession>
<sequence>QIHGGDFEVLSWIARDILGIMFTVAVEQLFSSGKHMLSDSRLSMSAESALVTINMKE</sequence>
<dbReference type="Pfam" id="PF05699">
    <property type="entry name" value="Dimer_Tnp_hAT"/>
    <property type="match status" value="1"/>
</dbReference>
<dbReference type="AlphaFoldDB" id="A0A8E2ARP0"/>
<keyword evidence="3" id="KW-1185">Reference proteome</keyword>
<gene>
    <name evidence="2" type="ORF">OBBRIDRAFT_694417</name>
</gene>
<dbReference type="EMBL" id="KV722420">
    <property type="protein sequence ID" value="OCH89716.1"/>
    <property type="molecule type" value="Genomic_DNA"/>
</dbReference>
<dbReference type="SUPFAM" id="SSF53098">
    <property type="entry name" value="Ribonuclease H-like"/>
    <property type="match status" value="1"/>
</dbReference>
<dbReference type="GO" id="GO:0046983">
    <property type="term" value="F:protein dimerization activity"/>
    <property type="evidence" value="ECO:0007669"/>
    <property type="project" value="InterPro"/>
</dbReference>